<keyword evidence="1" id="KW-0805">Transcription regulation</keyword>
<dbReference type="SUPFAM" id="SSF46785">
    <property type="entry name" value="Winged helix' DNA-binding domain"/>
    <property type="match status" value="1"/>
</dbReference>
<evidence type="ECO:0000256" key="2">
    <source>
        <dbReference type="ARBA" id="ARBA00023125"/>
    </source>
</evidence>
<evidence type="ECO:0000313" key="6">
    <source>
        <dbReference type="EMBL" id="GBP09781.1"/>
    </source>
</evidence>
<evidence type="ECO:0000259" key="5">
    <source>
        <dbReference type="PROSITE" id="PS51077"/>
    </source>
</evidence>
<dbReference type="Gene3D" id="3.30.450.40">
    <property type="match status" value="1"/>
</dbReference>
<dbReference type="GO" id="GO:0003677">
    <property type="term" value="F:DNA binding"/>
    <property type="evidence" value="ECO:0007669"/>
    <property type="project" value="UniProtKB-KW"/>
</dbReference>
<evidence type="ECO:0000313" key="7">
    <source>
        <dbReference type="Proteomes" id="UP000299102"/>
    </source>
</evidence>
<dbReference type="Pfam" id="PF09339">
    <property type="entry name" value="HTH_IclR"/>
    <property type="match status" value="1"/>
</dbReference>
<dbReference type="GO" id="GO:0045892">
    <property type="term" value="P:negative regulation of DNA-templated transcription"/>
    <property type="evidence" value="ECO:0007669"/>
    <property type="project" value="TreeGrafter"/>
</dbReference>
<dbReference type="InterPro" id="IPR005471">
    <property type="entry name" value="Tscrpt_reg_IclR_N"/>
</dbReference>
<dbReference type="SMART" id="SM00346">
    <property type="entry name" value="HTH_ICLR"/>
    <property type="match status" value="1"/>
</dbReference>
<keyword evidence="3" id="KW-0804">Transcription</keyword>
<keyword evidence="2" id="KW-0238">DNA-binding</keyword>
<dbReference type="Proteomes" id="UP000299102">
    <property type="component" value="Unassembled WGS sequence"/>
</dbReference>
<dbReference type="InterPro" id="IPR036388">
    <property type="entry name" value="WH-like_DNA-bd_sf"/>
</dbReference>
<evidence type="ECO:0000256" key="1">
    <source>
        <dbReference type="ARBA" id="ARBA00023015"/>
    </source>
</evidence>
<dbReference type="InterPro" id="IPR036390">
    <property type="entry name" value="WH_DNA-bd_sf"/>
</dbReference>
<protein>
    <submittedName>
        <fullName evidence="6">Uncharacterized HTH-type transcriptional regulator YagI</fullName>
    </submittedName>
</protein>
<dbReference type="EMBL" id="BGZK01008775">
    <property type="protein sequence ID" value="GBP09781.1"/>
    <property type="molecule type" value="Genomic_DNA"/>
</dbReference>
<feature type="region of interest" description="Disordered" evidence="4">
    <location>
        <begin position="114"/>
        <end position="135"/>
    </location>
</feature>
<dbReference type="PANTHER" id="PTHR30136:SF24">
    <property type="entry name" value="HTH-TYPE TRANSCRIPTIONAL REPRESSOR ALLR"/>
    <property type="match status" value="1"/>
</dbReference>
<proteinExistence type="predicted"/>
<dbReference type="Pfam" id="PF01614">
    <property type="entry name" value="IclR_C"/>
    <property type="match status" value="1"/>
</dbReference>
<feature type="compositionally biased region" description="Basic and acidic residues" evidence="4">
    <location>
        <begin position="126"/>
        <end position="135"/>
    </location>
</feature>
<gene>
    <name evidence="6" type="primary">yagI</name>
    <name evidence="6" type="ORF">EVAR_72148_1</name>
</gene>
<dbReference type="AlphaFoldDB" id="A0A4C1T910"/>
<name>A0A4C1T910_EUMVA</name>
<sequence>MATQASETHSGRSDGGVRSVARALRLLDAFDSADTALTIANLARLAGLPRTTALRMVDTLAEEGMLTVGEDGNVRVGPRLIRWGALASAAWDVPAATTARMREVAEATGDRQYLHPEGTATSGDRASPEPHTLRHPCRDSLITEIALGSNGRVTREDLGGLVEEARRDGFAISHGGRSEGTTGLAVPLRVADERARIPAGLALGGPSFRFEPAVVPDFLSELRAAARDISSTGLPPALN</sequence>
<reference evidence="6 7" key="1">
    <citation type="journal article" date="2019" name="Commun. Biol.">
        <title>The bagworm genome reveals a unique fibroin gene that provides high tensile strength.</title>
        <authorList>
            <person name="Kono N."/>
            <person name="Nakamura H."/>
            <person name="Ohtoshi R."/>
            <person name="Tomita M."/>
            <person name="Numata K."/>
            <person name="Arakawa K."/>
        </authorList>
    </citation>
    <scope>NUCLEOTIDE SEQUENCE [LARGE SCALE GENOMIC DNA]</scope>
</reference>
<dbReference type="PROSITE" id="PS51077">
    <property type="entry name" value="HTH_ICLR"/>
    <property type="match status" value="1"/>
</dbReference>
<keyword evidence="7" id="KW-1185">Reference proteome</keyword>
<dbReference type="PANTHER" id="PTHR30136">
    <property type="entry name" value="HELIX-TURN-HELIX TRANSCRIPTIONAL REGULATOR, ICLR FAMILY"/>
    <property type="match status" value="1"/>
</dbReference>
<evidence type="ECO:0000256" key="4">
    <source>
        <dbReference type="SAM" id="MobiDB-lite"/>
    </source>
</evidence>
<comment type="caution">
    <text evidence="6">The sequence shown here is derived from an EMBL/GenBank/DDBJ whole genome shotgun (WGS) entry which is preliminary data.</text>
</comment>
<dbReference type="Gene3D" id="1.10.10.10">
    <property type="entry name" value="Winged helix-like DNA-binding domain superfamily/Winged helix DNA-binding domain"/>
    <property type="match status" value="1"/>
</dbReference>
<dbReference type="InterPro" id="IPR014757">
    <property type="entry name" value="Tscrpt_reg_IclR_C"/>
</dbReference>
<evidence type="ECO:0000256" key="3">
    <source>
        <dbReference type="ARBA" id="ARBA00023163"/>
    </source>
</evidence>
<accession>A0A4C1T910</accession>
<dbReference type="InterPro" id="IPR050707">
    <property type="entry name" value="HTH_MetabolicPath_Reg"/>
</dbReference>
<dbReference type="GO" id="GO:0003700">
    <property type="term" value="F:DNA-binding transcription factor activity"/>
    <property type="evidence" value="ECO:0007669"/>
    <property type="project" value="TreeGrafter"/>
</dbReference>
<dbReference type="SUPFAM" id="SSF55781">
    <property type="entry name" value="GAF domain-like"/>
    <property type="match status" value="1"/>
</dbReference>
<feature type="domain" description="HTH iclR-type" evidence="5">
    <location>
        <begin position="17"/>
        <end position="78"/>
    </location>
</feature>
<dbReference type="InterPro" id="IPR029016">
    <property type="entry name" value="GAF-like_dom_sf"/>
</dbReference>
<organism evidence="6 7">
    <name type="scientific">Eumeta variegata</name>
    <name type="common">Bagworm moth</name>
    <name type="synonym">Eumeta japonica</name>
    <dbReference type="NCBI Taxonomy" id="151549"/>
    <lineage>
        <taxon>Eukaryota</taxon>
        <taxon>Metazoa</taxon>
        <taxon>Ecdysozoa</taxon>
        <taxon>Arthropoda</taxon>
        <taxon>Hexapoda</taxon>
        <taxon>Insecta</taxon>
        <taxon>Pterygota</taxon>
        <taxon>Neoptera</taxon>
        <taxon>Endopterygota</taxon>
        <taxon>Lepidoptera</taxon>
        <taxon>Glossata</taxon>
        <taxon>Ditrysia</taxon>
        <taxon>Tineoidea</taxon>
        <taxon>Psychidae</taxon>
        <taxon>Oiketicinae</taxon>
        <taxon>Eumeta</taxon>
    </lineage>
</organism>